<keyword evidence="3" id="KW-0804">Transcription</keyword>
<dbReference type="PANTHER" id="PTHR30146">
    <property type="entry name" value="LACI-RELATED TRANSCRIPTIONAL REPRESSOR"/>
    <property type="match status" value="1"/>
</dbReference>
<organism evidence="5 6">
    <name type="scientific">Microbacterium marinilacus</name>
    <dbReference type="NCBI Taxonomy" id="415209"/>
    <lineage>
        <taxon>Bacteria</taxon>
        <taxon>Bacillati</taxon>
        <taxon>Actinomycetota</taxon>
        <taxon>Actinomycetes</taxon>
        <taxon>Micrococcales</taxon>
        <taxon>Microbacteriaceae</taxon>
        <taxon>Microbacterium</taxon>
    </lineage>
</organism>
<dbReference type="InterPro" id="IPR046335">
    <property type="entry name" value="LacI/GalR-like_sensor"/>
</dbReference>
<dbReference type="RefSeq" id="WP_221857106.1">
    <property type="nucleotide sequence ID" value="NZ_BAAAYV010000025.1"/>
</dbReference>
<comment type="caution">
    <text evidence="5">The sequence shown here is derived from an EMBL/GenBank/DDBJ whole genome shotgun (WGS) entry which is preliminary data.</text>
</comment>
<dbReference type="CDD" id="cd01392">
    <property type="entry name" value="HTH_LacI"/>
    <property type="match status" value="1"/>
</dbReference>
<dbReference type="Pfam" id="PF00356">
    <property type="entry name" value="LacI"/>
    <property type="match status" value="1"/>
</dbReference>
<dbReference type="EMBL" id="BAAAYV010000025">
    <property type="protein sequence ID" value="GAA3670011.1"/>
    <property type="molecule type" value="Genomic_DNA"/>
</dbReference>
<dbReference type="PROSITE" id="PS50932">
    <property type="entry name" value="HTH_LACI_2"/>
    <property type="match status" value="1"/>
</dbReference>
<dbReference type="InterPro" id="IPR028082">
    <property type="entry name" value="Peripla_BP_I"/>
</dbReference>
<reference evidence="6" key="1">
    <citation type="journal article" date="2019" name="Int. J. Syst. Evol. Microbiol.">
        <title>The Global Catalogue of Microorganisms (GCM) 10K type strain sequencing project: providing services to taxonomists for standard genome sequencing and annotation.</title>
        <authorList>
            <consortium name="The Broad Institute Genomics Platform"/>
            <consortium name="The Broad Institute Genome Sequencing Center for Infectious Disease"/>
            <person name="Wu L."/>
            <person name="Ma J."/>
        </authorList>
    </citation>
    <scope>NUCLEOTIDE SEQUENCE [LARGE SCALE GENOMIC DNA]</scope>
    <source>
        <strain evidence="6">JCM 16546</strain>
    </source>
</reference>
<evidence type="ECO:0000313" key="5">
    <source>
        <dbReference type="EMBL" id="GAA3670011.1"/>
    </source>
</evidence>
<accession>A0ABP7BU48</accession>
<proteinExistence type="predicted"/>
<gene>
    <name evidence="5" type="ORF">GCM10022202_35170</name>
</gene>
<evidence type="ECO:0000256" key="1">
    <source>
        <dbReference type="ARBA" id="ARBA00023015"/>
    </source>
</evidence>
<evidence type="ECO:0000259" key="4">
    <source>
        <dbReference type="PROSITE" id="PS50932"/>
    </source>
</evidence>
<dbReference type="Proteomes" id="UP001410795">
    <property type="component" value="Unassembled WGS sequence"/>
</dbReference>
<dbReference type="SMART" id="SM00354">
    <property type="entry name" value="HTH_LACI"/>
    <property type="match status" value="1"/>
</dbReference>
<dbReference type="PANTHER" id="PTHR30146:SF109">
    <property type="entry name" value="HTH-TYPE TRANSCRIPTIONAL REGULATOR GALS"/>
    <property type="match status" value="1"/>
</dbReference>
<evidence type="ECO:0000313" key="6">
    <source>
        <dbReference type="Proteomes" id="UP001410795"/>
    </source>
</evidence>
<dbReference type="Pfam" id="PF13377">
    <property type="entry name" value="Peripla_BP_3"/>
    <property type="match status" value="1"/>
</dbReference>
<evidence type="ECO:0000256" key="3">
    <source>
        <dbReference type="ARBA" id="ARBA00023163"/>
    </source>
</evidence>
<dbReference type="CDD" id="cd06267">
    <property type="entry name" value="PBP1_LacI_sugar_binding-like"/>
    <property type="match status" value="1"/>
</dbReference>
<keyword evidence="1" id="KW-0805">Transcription regulation</keyword>
<dbReference type="SUPFAM" id="SSF53822">
    <property type="entry name" value="Periplasmic binding protein-like I"/>
    <property type="match status" value="1"/>
</dbReference>
<dbReference type="Gene3D" id="3.40.50.2300">
    <property type="match status" value="2"/>
</dbReference>
<dbReference type="InterPro" id="IPR010982">
    <property type="entry name" value="Lambda_DNA-bd_dom_sf"/>
</dbReference>
<keyword evidence="6" id="KW-1185">Reference proteome</keyword>
<keyword evidence="2" id="KW-0238">DNA-binding</keyword>
<evidence type="ECO:0000256" key="2">
    <source>
        <dbReference type="ARBA" id="ARBA00023125"/>
    </source>
</evidence>
<name>A0ABP7BU48_9MICO</name>
<feature type="domain" description="HTH lacI-type" evidence="4">
    <location>
        <begin position="2"/>
        <end position="56"/>
    </location>
</feature>
<protein>
    <recommendedName>
        <fullName evidence="4">HTH lacI-type domain-containing protein</fullName>
    </recommendedName>
</protein>
<dbReference type="SUPFAM" id="SSF47413">
    <property type="entry name" value="lambda repressor-like DNA-binding domains"/>
    <property type="match status" value="1"/>
</dbReference>
<dbReference type="InterPro" id="IPR000843">
    <property type="entry name" value="HTH_LacI"/>
</dbReference>
<sequence length="316" mass="32532">MATIADVAALAGVSKATASRAFSRPEVVSPATARRVHEAAEKLGFVANSAARQLAGGRTGIVALVVPTLANSFFTPIIGGAQERAGAEGMQLTVVVHPLEHADELVAFERLSRQVDGYIVVAPRGSDDLVTAATRAKPAVLVDREIAGIASVAADTAHAFGELASRLAGDGHRRILYIGGPEGSWQDRQRSAAVRAAAERAGALVDVVGPYPSTFAAGVGAADDVRRLTPTALIPYATAIGLGVQYALLSAGEPLPVVSSENEIVDALGLVDTPAIDVDGVALGRTAVELLIGRLARPGSDPETLRLPVPVTWPRA</sequence>
<dbReference type="Gene3D" id="1.10.260.40">
    <property type="entry name" value="lambda repressor-like DNA-binding domains"/>
    <property type="match status" value="1"/>
</dbReference>